<dbReference type="Pfam" id="PF02518">
    <property type="entry name" value="HATPase_c"/>
    <property type="match status" value="1"/>
</dbReference>
<keyword evidence="8" id="KW-0067">ATP-binding</keyword>
<keyword evidence="5" id="KW-0808">Transferase</keyword>
<dbReference type="Proteomes" id="UP000028547">
    <property type="component" value="Unassembled WGS sequence"/>
</dbReference>
<dbReference type="SUPFAM" id="SSF58104">
    <property type="entry name" value="Methyl-accepting chemotaxis protein (MCP) signaling domain"/>
    <property type="match status" value="1"/>
</dbReference>
<dbReference type="InterPro" id="IPR005467">
    <property type="entry name" value="His_kinase_dom"/>
</dbReference>
<dbReference type="Pfam" id="PF00672">
    <property type="entry name" value="HAMP"/>
    <property type="match status" value="1"/>
</dbReference>
<keyword evidence="10" id="KW-0812">Transmembrane</keyword>
<dbReference type="PANTHER" id="PTHR44936">
    <property type="entry name" value="SENSOR PROTEIN CREC"/>
    <property type="match status" value="1"/>
</dbReference>
<keyword evidence="6" id="KW-0547">Nucleotide-binding</keyword>
<dbReference type="SMART" id="SM00387">
    <property type="entry name" value="HATPase_c"/>
    <property type="match status" value="1"/>
</dbReference>
<accession>A0A084SYZ8</accession>
<dbReference type="SMART" id="SM00304">
    <property type="entry name" value="HAMP"/>
    <property type="match status" value="1"/>
</dbReference>
<dbReference type="CDD" id="cd06225">
    <property type="entry name" value="HAMP"/>
    <property type="match status" value="1"/>
</dbReference>
<dbReference type="RefSeq" id="WP_235216600.1">
    <property type="nucleotide sequence ID" value="NZ_JPMI01000045.1"/>
</dbReference>
<evidence type="ECO:0000256" key="7">
    <source>
        <dbReference type="ARBA" id="ARBA00022777"/>
    </source>
</evidence>
<keyword evidence="9" id="KW-0175">Coiled coil</keyword>
<keyword evidence="10" id="KW-0472">Membrane</keyword>
<dbReference type="AlphaFoldDB" id="A0A084SYZ8"/>
<evidence type="ECO:0000256" key="4">
    <source>
        <dbReference type="ARBA" id="ARBA00022553"/>
    </source>
</evidence>
<evidence type="ECO:0000256" key="5">
    <source>
        <dbReference type="ARBA" id="ARBA00022679"/>
    </source>
</evidence>
<feature type="domain" description="HAMP" evidence="12">
    <location>
        <begin position="363"/>
        <end position="415"/>
    </location>
</feature>
<dbReference type="Gene3D" id="1.10.287.130">
    <property type="match status" value="1"/>
</dbReference>
<dbReference type="GO" id="GO:0005524">
    <property type="term" value="F:ATP binding"/>
    <property type="evidence" value="ECO:0007669"/>
    <property type="project" value="UniProtKB-KW"/>
</dbReference>
<feature type="transmembrane region" description="Helical" evidence="10">
    <location>
        <begin position="21"/>
        <end position="39"/>
    </location>
</feature>
<dbReference type="InterPro" id="IPR004358">
    <property type="entry name" value="Sig_transdc_His_kin-like_C"/>
</dbReference>
<reference evidence="13 14" key="1">
    <citation type="submission" date="2014-07" db="EMBL/GenBank/DDBJ databases">
        <title>Draft Genome Sequence of Gephyronic Acid Producer, Cystobacter violaceus Strain Cb vi76.</title>
        <authorList>
            <person name="Stevens D.C."/>
            <person name="Young J."/>
            <person name="Carmichael R."/>
            <person name="Tan J."/>
            <person name="Taylor R.E."/>
        </authorList>
    </citation>
    <scope>NUCLEOTIDE SEQUENCE [LARGE SCALE GENOMIC DNA]</scope>
    <source>
        <strain evidence="13 14">Cb vi76</strain>
    </source>
</reference>
<evidence type="ECO:0000256" key="2">
    <source>
        <dbReference type="ARBA" id="ARBA00004370"/>
    </source>
</evidence>
<protein>
    <recommendedName>
        <fullName evidence="3">histidine kinase</fullName>
        <ecNumber evidence="3">2.7.13.3</ecNumber>
    </recommendedName>
</protein>
<keyword evidence="4" id="KW-0597">Phosphoprotein</keyword>
<dbReference type="GO" id="GO:0004673">
    <property type="term" value="F:protein histidine kinase activity"/>
    <property type="evidence" value="ECO:0007669"/>
    <property type="project" value="UniProtKB-EC"/>
</dbReference>
<dbReference type="GO" id="GO:0007165">
    <property type="term" value="P:signal transduction"/>
    <property type="evidence" value="ECO:0007669"/>
    <property type="project" value="InterPro"/>
</dbReference>
<evidence type="ECO:0000259" key="11">
    <source>
        <dbReference type="PROSITE" id="PS50109"/>
    </source>
</evidence>
<feature type="domain" description="Histidine kinase" evidence="11">
    <location>
        <begin position="526"/>
        <end position="715"/>
    </location>
</feature>
<evidence type="ECO:0000313" key="14">
    <source>
        <dbReference type="Proteomes" id="UP000028547"/>
    </source>
</evidence>
<evidence type="ECO:0000256" key="3">
    <source>
        <dbReference type="ARBA" id="ARBA00012438"/>
    </source>
</evidence>
<dbReference type="CDD" id="cd18774">
    <property type="entry name" value="PDC2_HK_sensor"/>
    <property type="match status" value="1"/>
</dbReference>
<dbReference type="Gene3D" id="3.30.450.20">
    <property type="entry name" value="PAS domain"/>
    <property type="match status" value="2"/>
</dbReference>
<gene>
    <name evidence="13" type="ORF">Q664_07940</name>
</gene>
<dbReference type="Gene3D" id="3.30.565.10">
    <property type="entry name" value="Histidine kinase-like ATPase, C-terminal domain"/>
    <property type="match status" value="1"/>
</dbReference>
<dbReference type="PROSITE" id="PS50109">
    <property type="entry name" value="HIS_KIN"/>
    <property type="match status" value="1"/>
</dbReference>
<dbReference type="InterPro" id="IPR003594">
    <property type="entry name" value="HATPase_dom"/>
</dbReference>
<keyword evidence="7 13" id="KW-0418">Kinase</keyword>
<comment type="catalytic activity">
    <reaction evidence="1">
        <text>ATP + protein L-histidine = ADP + protein N-phospho-L-histidine.</text>
        <dbReference type="EC" id="2.7.13.3"/>
    </reaction>
</comment>
<dbReference type="EMBL" id="JPMI01000045">
    <property type="protein sequence ID" value="KFA93683.1"/>
    <property type="molecule type" value="Genomic_DNA"/>
</dbReference>
<organism evidence="13 14">
    <name type="scientific">Archangium violaceum Cb vi76</name>
    <dbReference type="NCBI Taxonomy" id="1406225"/>
    <lineage>
        <taxon>Bacteria</taxon>
        <taxon>Pseudomonadati</taxon>
        <taxon>Myxococcota</taxon>
        <taxon>Myxococcia</taxon>
        <taxon>Myxococcales</taxon>
        <taxon>Cystobacterineae</taxon>
        <taxon>Archangiaceae</taxon>
        <taxon>Archangium</taxon>
    </lineage>
</organism>
<dbReference type="PANTHER" id="PTHR44936:SF10">
    <property type="entry name" value="SENSOR PROTEIN RSTB"/>
    <property type="match status" value="1"/>
</dbReference>
<evidence type="ECO:0000313" key="13">
    <source>
        <dbReference type="EMBL" id="KFA93683.1"/>
    </source>
</evidence>
<comment type="subcellular location">
    <subcellularLocation>
        <location evidence="2">Membrane</location>
    </subcellularLocation>
</comment>
<dbReference type="InterPro" id="IPR003660">
    <property type="entry name" value="HAMP_dom"/>
</dbReference>
<dbReference type="SUPFAM" id="SSF158472">
    <property type="entry name" value="HAMP domain-like"/>
    <property type="match status" value="1"/>
</dbReference>
<dbReference type="EC" id="2.7.13.3" evidence="3"/>
<evidence type="ECO:0000256" key="10">
    <source>
        <dbReference type="SAM" id="Phobius"/>
    </source>
</evidence>
<feature type="coiled-coil region" evidence="9">
    <location>
        <begin position="407"/>
        <end position="441"/>
    </location>
</feature>
<dbReference type="PROSITE" id="PS50885">
    <property type="entry name" value="HAMP"/>
    <property type="match status" value="1"/>
</dbReference>
<evidence type="ECO:0000256" key="8">
    <source>
        <dbReference type="ARBA" id="ARBA00022840"/>
    </source>
</evidence>
<dbReference type="InterPro" id="IPR050980">
    <property type="entry name" value="2C_sensor_his_kinase"/>
</dbReference>
<sequence length="720" mass="80924">MQPTSRLRAPLARSTLLKMGVRIAVVITLTTFFSYLHILHTLRTEALAHLEQHVTERAQSEQGIFLLAEDNLAFIKRALEERIRALGPEDLGPRFDRLFVRMADGSVRSRPEGFDGTRTVGVFVPRGVKVDEDMRRRLLASYDVLTSYGPAFHVRFSDTFVTLPEGPIVIYWPEHPTWIHDTTPDFMVTQQVYFSTSLPENNPERRTLWSEVYTDEVSGRSMSTSTTPLDLDGRHAASISQDVMLEELMDHTINDHLPGAYNLLFRDDGTPIVQPPTQMEGEHLRRIIESVRTRPPGVSVLKLPEHDEYLAVARLLGPGWNLVTVLPEHVVSQPALLAARYVLLLGILSLVLELAIMAWVLRWQITRPLLTFTQATDRIASGEFQVELDTSRNDELGQLAHSFQCMVDEVRRREKALREANESLEQRVEERTRELKDVHRQLVQSARRAGMAEIATNVLHNVGNVLNSVYTAAQLARERMTSLRLEHVSRVAGMLQEHQDDIGAFLAQDERGRNVLPFLGKLGQNLLEERKEIATLLDDVGRYTEHIGDIVKVQQNYARTPRVQEPVHLEALVEDALRINAAGLTRHQVKVVRQLEALPPVLTDKHKAMMILVNLVSNAKYAMDGVPPVERILTVKMERTPTGLVRIQVHDNGMGIAPEMLTRIFQYGFTTREEGHGFGLHSSALAAQELGGSLTVHSEGPGQGATFTLELPYASAQQSA</sequence>
<proteinExistence type="predicted"/>
<comment type="caution">
    <text evidence="13">The sequence shown here is derived from an EMBL/GenBank/DDBJ whole genome shotgun (WGS) entry which is preliminary data.</text>
</comment>
<dbReference type="InterPro" id="IPR036890">
    <property type="entry name" value="HATPase_C_sf"/>
</dbReference>
<dbReference type="Gene3D" id="6.10.340.10">
    <property type="match status" value="1"/>
</dbReference>
<evidence type="ECO:0000256" key="6">
    <source>
        <dbReference type="ARBA" id="ARBA00022741"/>
    </source>
</evidence>
<name>A0A084SYZ8_9BACT</name>
<keyword evidence="10" id="KW-1133">Transmembrane helix</keyword>
<evidence type="ECO:0000259" key="12">
    <source>
        <dbReference type="PROSITE" id="PS50885"/>
    </source>
</evidence>
<evidence type="ECO:0000256" key="1">
    <source>
        <dbReference type="ARBA" id="ARBA00000085"/>
    </source>
</evidence>
<evidence type="ECO:0000256" key="9">
    <source>
        <dbReference type="SAM" id="Coils"/>
    </source>
</evidence>
<dbReference type="SUPFAM" id="SSF55874">
    <property type="entry name" value="ATPase domain of HSP90 chaperone/DNA topoisomerase II/histidine kinase"/>
    <property type="match status" value="1"/>
</dbReference>
<feature type="transmembrane region" description="Helical" evidence="10">
    <location>
        <begin position="341"/>
        <end position="361"/>
    </location>
</feature>
<dbReference type="GO" id="GO:0016020">
    <property type="term" value="C:membrane"/>
    <property type="evidence" value="ECO:0007669"/>
    <property type="project" value="UniProtKB-SubCell"/>
</dbReference>
<dbReference type="PRINTS" id="PR00344">
    <property type="entry name" value="BCTRLSENSOR"/>
</dbReference>